<organism evidence="2 3">
    <name type="scientific">Brevibacillus brevis</name>
    <name type="common">Bacillus brevis</name>
    <dbReference type="NCBI Taxonomy" id="1393"/>
    <lineage>
        <taxon>Bacteria</taxon>
        <taxon>Bacillati</taxon>
        <taxon>Bacillota</taxon>
        <taxon>Bacilli</taxon>
        <taxon>Bacillales</taxon>
        <taxon>Paenibacillaceae</taxon>
        <taxon>Brevibacillus</taxon>
    </lineage>
</organism>
<dbReference type="InterPro" id="IPR024534">
    <property type="entry name" value="JetD_C"/>
</dbReference>
<proteinExistence type="predicted"/>
<feature type="domain" description="Wadjet protein JetD C-terminal" evidence="1">
    <location>
        <begin position="180"/>
        <end position="334"/>
    </location>
</feature>
<dbReference type="RefSeq" id="WP_144618178.1">
    <property type="nucleotide sequence ID" value="NZ_CP042161.1"/>
</dbReference>
<evidence type="ECO:0000313" key="2">
    <source>
        <dbReference type="EMBL" id="QDS36636.1"/>
    </source>
</evidence>
<dbReference type="AlphaFoldDB" id="A0A517ICL2"/>
<accession>A0A517ICL2</accession>
<dbReference type="Proteomes" id="UP000317713">
    <property type="component" value="Chromosome"/>
</dbReference>
<dbReference type="Pfam" id="PF09983">
    <property type="entry name" value="JetD_C"/>
    <property type="match status" value="1"/>
</dbReference>
<name>A0A517ICL2_BREBE</name>
<gene>
    <name evidence="2" type="ORF">FPS98_23050</name>
</gene>
<protein>
    <recommendedName>
        <fullName evidence="1">Wadjet protein JetD C-terminal domain-containing protein</fullName>
    </recommendedName>
</protein>
<sequence length="352" mass="41043">MMKSIIRDFIGGLTTKRFSVVEAEKYVKGVIGERYYELGGYSVFHAAVTELIAEHHVKPVGKAMFGFPSLHAKYAVIPRTEAPEKSEFYALHWALSLKSYYHNAALWEQDRRYIHAISAFLHDRSLHPTLITANERSLKLFHDEKWLVQKGKPVLQRLRITLSDLHCEETHEPFFYLSWDPTPKNALIVENKDTFHTCKGWIGEHRELFGIPFEAVIYGEGDKIHRSFAFAREVWPSCADYIVFYYIGDLDPKGIWIYDKLASEYPFLLRPFVPMYQKMLEMREAVPNESSRRLAKPPVKAPLLQYLSTDERSAIERLFAQGLRIPQEAISKEELITWHCKHPTYFKDTRSE</sequence>
<reference evidence="2 3" key="1">
    <citation type="submission" date="2019-07" db="EMBL/GenBank/DDBJ databases">
        <title>Characterization of Brevibacillus brevis HK544, as a potential biocontrol agent.</title>
        <authorList>
            <person name="Kim H."/>
        </authorList>
    </citation>
    <scope>NUCLEOTIDE SEQUENCE [LARGE SCALE GENOMIC DNA]</scope>
    <source>
        <strain evidence="2 3">HK544</strain>
    </source>
</reference>
<evidence type="ECO:0000259" key="1">
    <source>
        <dbReference type="Pfam" id="PF09983"/>
    </source>
</evidence>
<dbReference type="EMBL" id="CP042161">
    <property type="protein sequence ID" value="QDS36636.1"/>
    <property type="molecule type" value="Genomic_DNA"/>
</dbReference>
<evidence type="ECO:0000313" key="3">
    <source>
        <dbReference type="Proteomes" id="UP000317713"/>
    </source>
</evidence>